<dbReference type="InterPro" id="IPR036770">
    <property type="entry name" value="Ankyrin_rpt-contain_sf"/>
</dbReference>
<dbReference type="SMART" id="SM00248">
    <property type="entry name" value="ANK"/>
    <property type="match status" value="18"/>
</dbReference>
<feature type="non-terminal residue" evidence="6">
    <location>
        <position position="1026"/>
    </location>
</feature>
<feature type="non-terminal residue" evidence="6">
    <location>
        <position position="1"/>
    </location>
</feature>
<name>A0ABN8MM06_9CNID</name>
<dbReference type="PANTHER" id="PTHR24198">
    <property type="entry name" value="ANKYRIN REPEAT AND PROTEIN KINASE DOMAIN-CONTAINING PROTEIN"/>
    <property type="match status" value="1"/>
</dbReference>
<accession>A0ABN8MM06</accession>
<comment type="caution">
    <text evidence="6">The sequence shown here is derived from an EMBL/GenBank/DDBJ whole genome shotgun (WGS) entry which is preliminary data.</text>
</comment>
<dbReference type="Gene3D" id="1.25.40.20">
    <property type="entry name" value="Ankyrin repeat-containing domain"/>
    <property type="match status" value="7"/>
</dbReference>
<feature type="repeat" description="ANK" evidence="3">
    <location>
        <begin position="515"/>
        <end position="547"/>
    </location>
</feature>
<keyword evidence="2 3" id="KW-0040">ANK repeat</keyword>
<feature type="repeat" description="ANK" evidence="3">
    <location>
        <begin position="747"/>
        <end position="779"/>
    </location>
</feature>
<dbReference type="PROSITE" id="PS50297">
    <property type="entry name" value="ANK_REP_REGION"/>
    <property type="match status" value="14"/>
</dbReference>
<feature type="repeat" description="ANK" evidence="3">
    <location>
        <begin position="615"/>
        <end position="647"/>
    </location>
</feature>
<dbReference type="PANTHER" id="PTHR24198:SF165">
    <property type="entry name" value="ANKYRIN REPEAT-CONTAINING PROTEIN-RELATED"/>
    <property type="match status" value="1"/>
</dbReference>
<dbReference type="PROSITE" id="PS50088">
    <property type="entry name" value="ANK_REPEAT"/>
    <property type="match status" value="15"/>
</dbReference>
<feature type="repeat" description="ANK" evidence="3">
    <location>
        <begin position="844"/>
        <end position="876"/>
    </location>
</feature>
<keyword evidence="1" id="KW-0677">Repeat</keyword>
<feature type="repeat" description="ANK" evidence="3">
    <location>
        <begin position="780"/>
        <end position="812"/>
    </location>
</feature>
<dbReference type="InterPro" id="IPR002110">
    <property type="entry name" value="Ankyrin_rpt"/>
</dbReference>
<keyword evidence="7" id="KW-1185">Reference proteome</keyword>
<feature type="repeat" description="ANK" evidence="3">
    <location>
        <begin position="943"/>
        <end position="967"/>
    </location>
</feature>
<reference evidence="6 7" key="1">
    <citation type="submission" date="2022-05" db="EMBL/GenBank/DDBJ databases">
        <authorList>
            <consortium name="Genoscope - CEA"/>
            <person name="William W."/>
        </authorList>
    </citation>
    <scope>NUCLEOTIDE SEQUENCE [LARGE SCALE GENOMIC DNA]</scope>
</reference>
<evidence type="ECO:0000313" key="6">
    <source>
        <dbReference type="EMBL" id="CAH3030765.1"/>
    </source>
</evidence>
<evidence type="ECO:0000256" key="3">
    <source>
        <dbReference type="PROSITE-ProRule" id="PRU00023"/>
    </source>
</evidence>
<evidence type="ECO:0000313" key="7">
    <source>
        <dbReference type="Proteomes" id="UP001159427"/>
    </source>
</evidence>
<protein>
    <recommendedName>
        <fullName evidence="5">TRADD-like N-terminal domain-containing protein</fullName>
    </recommendedName>
</protein>
<feature type="repeat" description="ANK" evidence="3">
    <location>
        <begin position="714"/>
        <end position="746"/>
    </location>
</feature>
<feature type="repeat" description="ANK" evidence="3">
    <location>
        <begin position="582"/>
        <end position="614"/>
    </location>
</feature>
<feature type="repeat" description="ANK" evidence="3">
    <location>
        <begin position="321"/>
        <end position="350"/>
    </location>
</feature>
<proteinExistence type="predicted"/>
<feature type="repeat" description="ANK" evidence="3">
    <location>
        <begin position="977"/>
        <end position="1009"/>
    </location>
</feature>
<feature type="domain" description="TRADD-like N-terminal" evidence="5">
    <location>
        <begin position="153"/>
        <end position="211"/>
    </location>
</feature>
<gene>
    <name evidence="6" type="ORF">PEVE_00038502</name>
</gene>
<organism evidence="6 7">
    <name type="scientific">Porites evermanni</name>
    <dbReference type="NCBI Taxonomy" id="104178"/>
    <lineage>
        <taxon>Eukaryota</taxon>
        <taxon>Metazoa</taxon>
        <taxon>Cnidaria</taxon>
        <taxon>Anthozoa</taxon>
        <taxon>Hexacorallia</taxon>
        <taxon>Scleractinia</taxon>
        <taxon>Fungiina</taxon>
        <taxon>Poritidae</taxon>
        <taxon>Porites</taxon>
    </lineage>
</organism>
<feature type="repeat" description="ANK" evidence="3">
    <location>
        <begin position="877"/>
        <end position="909"/>
    </location>
</feature>
<dbReference type="Pfam" id="PF12796">
    <property type="entry name" value="Ank_2"/>
    <property type="match status" value="4"/>
</dbReference>
<feature type="compositionally biased region" description="Basic and acidic residues" evidence="4">
    <location>
        <begin position="263"/>
        <end position="272"/>
    </location>
</feature>
<evidence type="ECO:0000256" key="2">
    <source>
        <dbReference type="ARBA" id="ARBA00023043"/>
    </source>
</evidence>
<feature type="repeat" description="ANK" evidence="3">
    <location>
        <begin position="549"/>
        <end position="581"/>
    </location>
</feature>
<dbReference type="Pfam" id="PF20694">
    <property type="entry name" value="TRADD-like_N"/>
    <property type="match status" value="1"/>
</dbReference>
<feature type="repeat" description="ANK" evidence="3">
    <location>
        <begin position="910"/>
        <end position="942"/>
    </location>
</feature>
<evidence type="ECO:0000256" key="1">
    <source>
        <dbReference type="ARBA" id="ARBA00022737"/>
    </source>
</evidence>
<dbReference type="Pfam" id="PF20706">
    <property type="entry name" value="GT4-conflict"/>
    <property type="match status" value="1"/>
</dbReference>
<feature type="region of interest" description="Disordered" evidence="4">
    <location>
        <begin position="251"/>
        <end position="289"/>
    </location>
</feature>
<dbReference type="Pfam" id="PF00023">
    <property type="entry name" value="Ank"/>
    <property type="match status" value="4"/>
</dbReference>
<evidence type="ECO:0000259" key="5">
    <source>
        <dbReference type="Pfam" id="PF20694"/>
    </source>
</evidence>
<sequence length="1026" mass="115667">VQATPLLPAFEQLNCFFFPPKDLQIEVIVGHRIKLGKQAQVIKDRKTYKWVQVVHTYPEEFGMFESSISKGEEKRNTKVRLCEIADHVVGVGPKLNQTFRSYLSSCAIVKVLKLIISAPDLSDEQQENLDDILEVHASKYLIHHSPLTREGLSAFFDHLVEVHNVSVKSVQKGSLILTVECPTLESLERLWNDYQSGCLNDIAESCLVTDELKRKLGLDHVRLRITIEEENYLICKKALMEIAGVASISETSSQTVDSDQEEDTRRSEDKKQALSPMARAEKAKASRGPLHKAAISGQYKTVKTLLESGEDVDLRDQFFLTPLHLACWYGQESVVKLLLKHGANFNAEDKFQRTPLQKAERQNHHSIVQLVRKNGARPSLHQPVSLRKLSGKAFLQVDQESGFNLLQAAVFEGDNDIVLKAHGLLDNFVEEMEIVKTGNNAKVFPGKTAVEILSSYRLRRTTNRYHRIKSLYNQRAKENLRLTKLQLATCSNDAELAVELVLNDGVDINSQGTDNDYTALLHASRSSSSQFIETLIDLGADVSAQRKESKKAPLTLAADCNNYMALCLLLRHGADVNVQDGSGFTPLHFSIRKDHENFIKLLLANKVDVNIQDKSGFAPLHCCVIEGNVNLARLFLDHNADVNIQDKSGYAPLHWCVRKGNENLVRLFLEHNADVNIQDKSGYAPFVTTQYLPLLLEESNKELHNADVNIQDKSGYAPLHCCVMEGNVNLARLFLEHNANVNIQDKSGYAPLHWCVRKGNENFVRLFLEHNADVNIQDKSGYAPLHWCVIEGNENLVRLFLEHNANVNTCRYALLRWCIKKGNESLLRLFLEHNEDHVNMQDESGYALLHWCVIMGNIDLVRLFLEHNADVNIQDNDGCTPLHVSVARNDETIVRLLLQHSADVNIQDKSGYTPLYGSIKRIHNNLTRLLLEHKADVNIQDNDGYAPLHLLARGNNSKIIDLLVKYGLQNIDICDAEGRTPLQLAVRYENAQAVKKLVDLGADISVVKADKEDVIRLKRLMEEAEQ</sequence>
<evidence type="ECO:0000256" key="4">
    <source>
        <dbReference type="SAM" id="MobiDB-lite"/>
    </source>
</evidence>
<dbReference type="Proteomes" id="UP001159427">
    <property type="component" value="Unassembled WGS sequence"/>
</dbReference>
<feature type="repeat" description="ANK" evidence="3">
    <location>
        <begin position="285"/>
        <end position="317"/>
    </location>
</feature>
<dbReference type="EMBL" id="CALNXI010000655">
    <property type="protein sequence ID" value="CAH3030765.1"/>
    <property type="molecule type" value="Genomic_DNA"/>
</dbReference>
<dbReference type="SUPFAM" id="SSF48403">
    <property type="entry name" value="Ankyrin repeat"/>
    <property type="match status" value="3"/>
</dbReference>
<dbReference type="InterPro" id="IPR049341">
    <property type="entry name" value="TRADD-like_N"/>
</dbReference>
<feature type="repeat" description="ANK" evidence="3">
    <location>
        <begin position="648"/>
        <end position="680"/>
    </location>
</feature>